<gene>
    <name evidence="1" type="ORF">GCM10011584_13970</name>
</gene>
<dbReference type="EMBL" id="BMNI01000002">
    <property type="protein sequence ID" value="GGO88001.1"/>
    <property type="molecule type" value="Genomic_DNA"/>
</dbReference>
<dbReference type="Proteomes" id="UP000655410">
    <property type="component" value="Unassembled WGS sequence"/>
</dbReference>
<organism evidence="1 2">
    <name type="scientific">Nocardioides phosphati</name>
    <dbReference type="NCBI Taxonomy" id="1867775"/>
    <lineage>
        <taxon>Bacteria</taxon>
        <taxon>Bacillati</taxon>
        <taxon>Actinomycetota</taxon>
        <taxon>Actinomycetes</taxon>
        <taxon>Propionibacteriales</taxon>
        <taxon>Nocardioidaceae</taxon>
        <taxon>Nocardioides</taxon>
    </lineage>
</organism>
<keyword evidence="2" id="KW-1185">Reference proteome</keyword>
<comment type="caution">
    <text evidence="1">The sequence shown here is derived from an EMBL/GenBank/DDBJ whole genome shotgun (WGS) entry which is preliminary data.</text>
</comment>
<protein>
    <recommendedName>
        <fullName evidence="3">DUF222 domain-containing protein</fullName>
    </recommendedName>
</protein>
<evidence type="ECO:0008006" key="3">
    <source>
        <dbReference type="Google" id="ProtNLM"/>
    </source>
</evidence>
<evidence type="ECO:0000313" key="1">
    <source>
        <dbReference type="EMBL" id="GGO88001.1"/>
    </source>
</evidence>
<name>A0ABQ2NAJ3_9ACTN</name>
<sequence>MGEYFTMGEEFAPASRASRNHEDRVEGPGWSAERTADGFVLEWDAGQLMSAYVSSAISEADFMALRRDPALFAAVRVRHEPESKARLCEAIRAYLHWRRSLDPQEDEAAVRALAPEDRSADELVAAVHQAIADSEQHAFTIEELKQDGGGDRFKAALAARRPDLDDEAVRALGSRIFHNLFR</sequence>
<reference evidence="2" key="1">
    <citation type="journal article" date="2019" name="Int. J. Syst. Evol. Microbiol.">
        <title>The Global Catalogue of Microorganisms (GCM) 10K type strain sequencing project: providing services to taxonomists for standard genome sequencing and annotation.</title>
        <authorList>
            <consortium name="The Broad Institute Genomics Platform"/>
            <consortium name="The Broad Institute Genome Sequencing Center for Infectious Disease"/>
            <person name="Wu L."/>
            <person name="Ma J."/>
        </authorList>
    </citation>
    <scope>NUCLEOTIDE SEQUENCE [LARGE SCALE GENOMIC DNA]</scope>
    <source>
        <strain evidence="2">CGMCC 4.7371</strain>
    </source>
</reference>
<accession>A0ABQ2NAJ3</accession>
<proteinExistence type="predicted"/>
<dbReference type="RefSeq" id="WP_188783260.1">
    <property type="nucleotide sequence ID" value="NZ_BMNI01000002.1"/>
</dbReference>
<evidence type="ECO:0000313" key="2">
    <source>
        <dbReference type="Proteomes" id="UP000655410"/>
    </source>
</evidence>